<reference evidence="1" key="2">
    <citation type="submission" date="2020-11" db="EMBL/GenBank/DDBJ databases">
        <authorList>
            <person name="McCartney M.A."/>
            <person name="Auch B."/>
            <person name="Kono T."/>
            <person name="Mallez S."/>
            <person name="Becker A."/>
            <person name="Gohl D.M."/>
            <person name="Silverstein K.A.T."/>
            <person name="Koren S."/>
            <person name="Bechman K.B."/>
            <person name="Herman A."/>
            <person name="Abrahante J.E."/>
            <person name="Garbe J."/>
        </authorList>
    </citation>
    <scope>NUCLEOTIDE SEQUENCE</scope>
    <source>
        <strain evidence="1">Duluth1</strain>
        <tissue evidence="1">Whole animal</tissue>
    </source>
</reference>
<dbReference type="EMBL" id="JAIWYP010000001">
    <property type="protein sequence ID" value="KAH3877155.1"/>
    <property type="molecule type" value="Genomic_DNA"/>
</dbReference>
<gene>
    <name evidence="1" type="ORF">DPMN_001012</name>
</gene>
<reference evidence="1" key="1">
    <citation type="journal article" date="2019" name="bioRxiv">
        <title>The Genome of the Zebra Mussel, Dreissena polymorpha: A Resource for Invasive Species Research.</title>
        <authorList>
            <person name="McCartney M.A."/>
            <person name="Auch B."/>
            <person name="Kono T."/>
            <person name="Mallez S."/>
            <person name="Zhang Y."/>
            <person name="Obille A."/>
            <person name="Becker A."/>
            <person name="Abrahante J.E."/>
            <person name="Garbe J."/>
            <person name="Badalamenti J.P."/>
            <person name="Herman A."/>
            <person name="Mangelson H."/>
            <person name="Liachko I."/>
            <person name="Sullivan S."/>
            <person name="Sone E.D."/>
            <person name="Koren S."/>
            <person name="Silverstein K.A.T."/>
            <person name="Beckman K.B."/>
            <person name="Gohl D.M."/>
        </authorList>
    </citation>
    <scope>NUCLEOTIDE SEQUENCE</scope>
    <source>
        <strain evidence="1">Duluth1</strain>
        <tissue evidence="1">Whole animal</tissue>
    </source>
</reference>
<name>A0A9D4RSJ4_DREPO</name>
<evidence type="ECO:0000313" key="1">
    <source>
        <dbReference type="EMBL" id="KAH3877155.1"/>
    </source>
</evidence>
<comment type="caution">
    <text evidence="1">The sequence shown here is derived from an EMBL/GenBank/DDBJ whole genome shotgun (WGS) entry which is preliminary data.</text>
</comment>
<proteinExistence type="predicted"/>
<dbReference type="AlphaFoldDB" id="A0A9D4RSJ4"/>
<evidence type="ECO:0000313" key="2">
    <source>
        <dbReference type="Proteomes" id="UP000828390"/>
    </source>
</evidence>
<keyword evidence="2" id="KW-1185">Reference proteome</keyword>
<sequence length="86" mass="10156">MQDFSELAYTISPQHKVSTEEMLLISKKCRQRLKPAHPAELILFERDCKLDSGWIRCECSCISGGWEQDHNINHRKVDLCFKMRKF</sequence>
<dbReference type="Proteomes" id="UP000828390">
    <property type="component" value="Unassembled WGS sequence"/>
</dbReference>
<accession>A0A9D4RSJ4</accession>
<protein>
    <submittedName>
        <fullName evidence="1">Uncharacterized protein</fullName>
    </submittedName>
</protein>
<organism evidence="1 2">
    <name type="scientific">Dreissena polymorpha</name>
    <name type="common">Zebra mussel</name>
    <name type="synonym">Mytilus polymorpha</name>
    <dbReference type="NCBI Taxonomy" id="45954"/>
    <lineage>
        <taxon>Eukaryota</taxon>
        <taxon>Metazoa</taxon>
        <taxon>Spiralia</taxon>
        <taxon>Lophotrochozoa</taxon>
        <taxon>Mollusca</taxon>
        <taxon>Bivalvia</taxon>
        <taxon>Autobranchia</taxon>
        <taxon>Heteroconchia</taxon>
        <taxon>Euheterodonta</taxon>
        <taxon>Imparidentia</taxon>
        <taxon>Neoheterodontei</taxon>
        <taxon>Myida</taxon>
        <taxon>Dreissenoidea</taxon>
        <taxon>Dreissenidae</taxon>
        <taxon>Dreissena</taxon>
    </lineage>
</organism>